<feature type="domain" description="Radical SAM core" evidence="5">
    <location>
        <begin position="20"/>
        <end position="237"/>
    </location>
</feature>
<dbReference type="InterPro" id="IPR050377">
    <property type="entry name" value="Radical_SAM_PqqE_MftC-like"/>
</dbReference>
<dbReference type="PANTHER" id="PTHR11228">
    <property type="entry name" value="RADICAL SAM DOMAIN PROTEIN"/>
    <property type="match status" value="1"/>
</dbReference>
<dbReference type="InterPro" id="IPR013785">
    <property type="entry name" value="Aldolase_TIM"/>
</dbReference>
<protein>
    <recommendedName>
        <fullName evidence="5">Radical SAM core domain-containing protein</fullName>
    </recommendedName>
</protein>
<evidence type="ECO:0000256" key="4">
    <source>
        <dbReference type="ARBA" id="ARBA00023014"/>
    </source>
</evidence>
<dbReference type="InterPro" id="IPR058240">
    <property type="entry name" value="rSAM_sf"/>
</dbReference>
<evidence type="ECO:0000259" key="5">
    <source>
        <dbReference type="PROSITE" id="PS51918"/>
    </source>
</evidence>
<dbReference type="SFLD" id="SFLDS00029">
    <property type="entry name" value="Radical_SAM"/>
    <property type="match status" value="1"/>
</dbReference>
<accession>A0A1F5CCT6</accession>
<sequence length="348" mass="40096">MLVKLKRLKDILLLLPNAFRGGPIWSFVTVTRKCFQFCDHCYEWDNNVPHMSAETHRGVIDKLCELGVSGVSYYGGEPTLHPELPDFIRYAKSRRRQTYINTDLTACSNEKLKAVVDAGIDFISFSIDKVEPVKRNKRAITSLHDKLIMSKELQRQGYSFALEASLTLHKGNLSEGQAVIQYILDLGRIGLTLRPALFPIPYGDVKARTAALLTKEDIPEIERLMAWPARKKKEGHPILVSYEYMRDFGKFLAGGHRWDCGAQRDILFVEWDGSLSNCSFFIKKETPKPFIPLDMTFEDLGPGHWQKVKPIVDHNLSHCNERCYTSAYHITAYYRHHPWEALWNYFKI</sequence>
<dbReference type="Gene3D" id="3.20.20.70">
    <property type="entry name" value="Aldolase class I"/>
    <property type="match status" value="1"/>
</dbReference>
<dbReference type="PANTHER" id="PTHR11228:SF7">
    <property type="entry name" value="PQQA PEPTIDE CYCLASE"/>
    <property type="match status" value="1"/>
</dbReference>
<dbReference type="Pfam" id="PF04055">
    <property type="entry name" value="Radical_SAM"/>
    <property type="match status" value="1"/>
</dbReference>
<proteinExistence type="predicted"/>
<dbReference type="CDD" id="cd01335">
    <property type="entry name" value="Radical_SAM"/>
    <property type="match status" value="1"/>
</dbReference>
<dbReference type="Proteomes" id="UP000177197">
    <property type="component" value="Unassembled WGS sequence"/>
</dbReference>
<dbReference type="SUPFAM" id="SSF102114">
    <property type="entry name" value="Radical SAM enzymes"/>
    <property type="match status" value="1"/>
</dbReference>
<evidence type="ECO:0000313" key="6">
    <source>
        <dbReference type="EMBL" id="OGD40628.1"/>
    </source>
</evidence>
<evidence type="ECO:0000313" key="7">
    <source>
        <dbReference type="Proteomes" id="UP000177197"/>
    </source>
</evidence>
<keyword evidence="2" id="KW-0479">Metal-binding</keyword>
<dbReference type="GO" id="GO:0051536">
    <property type="term" value="F:iron-sulfur cluster binding"/>
    <property type="evidence" value="ECO:0007669"/>
    <property type="project" value="UniProtKB-KW"/>
</dbReference>
<keyword evidence="1" id="KW-0949">S-adenosyl-L-methionine</keyword>
<dbReference type="AlphaFoldDB" id="A0A1F5CCT6"/>
<dbReference type="PROSITE" id="PS51918">
    <property type="entry name" value="RADICAL_SAM"/>
    <property type="match status" value="1"/>
</dbReference>
<name>A0A1F5CCT6_9BACT</name>
<dbReference type="GO" id="GO:0046872">
    <property type="term" value="F:metal ion binding"/>
    <property type="evidence" value="ECO:0007669"/>
    <property type="project" value="UniProtKB-KW"/>
</dbReference>
<organism evidence="6 7">
    <name type="scientific">Candidatus Azambacteria bacterium RIFCSPLOWO2_02_FULL_44_14</name>
    <dbReference type="NCBI Taxonomy" id="1797306"/>
    <lineage>
        <taxon>Bacteria</taxon>
        <taxon>Candidatus Azamiibacteriota</taxon>
    </lineage>
</organism>
<evidence type="ECO:0000256" key="2">
    <source>
        <dbReference type="ARBA" id="ARBA00022723"/>
    </source>
</evidence>
<gene>
    <name evidence="6" type="ORF">A3I30_01245</name>
</gene>
<dbReference type="SFLD" id="SFLDG01067">
    <property type="entry name" value="SPASM/twitch_domain_containing"/>
    <property type="match status" value="1"/>
</dbReference>
<dbReference type="InterPro" id="IPR007197">
    <property type="entry name" value="rSAM"/>
</dbReference>
<evidence type="ECO:0000256" key="3">
    <source>
        <dbReference type="ARBA" id="ARBA00023004"/>
    </source>
</evidence>
<reference evidence="6 7" key="1">
    <citation type="journal article" date="2016" name="Nat. Commun.">
        <title>Thousands of microbial genomes shed light on interconnected biogeochemical processes in an aquifer system.</title>
        <authorList>
            <person name="Anantharaman K."/>
            <person name="Brown C.T."/>
            <person name="Hug L.A."/>
            <person name="Sharon I."/>
            <person name="Castelle C.J."/>
            <person name="Probst A.J."/>
            <person name="Thomas B.C."/>
            <person name="Singh A."/>
            <person name="Wilkins M.J."/>
            <person name="Karaoz U."/>
            <person name="Brodie E.L."/>
            <person name="Williams K.H."/>
            <person name="Hubbard S.S."/>
            <person name="Banfield J.F."/>
        </authorList>
    </citation>
    <scope>NUCLEOTIDE SEQUENCE [LARGE SCALE GENOMIC DNA]</scope>
</reference>
<evidence type="ECO:0000256" key="1">
    <source>
        <dbReference type="ARBA" id="ARBA00022691"/>
    </source>
</evidence>
<dbReference type="EMBL" id="MEYV01000004">
    <property type="protein sequence ID" value="OGD40628.1"/>
    <property type="molecule type" value="Genomic_DNA"/>
</dbReference>
<comment type="caution">
    <text evidence="6">The sequence shown here is derived from an EMBL/GenBank/DDBJ whole genome shotgun (WGS) entry which is preliminary data.</text>
</comment>
<keyword evidence="4" id="KW-0411">Iron-sulfur</keyword>
<dbReference type="GO" id="GO:0003824">
    <property type="term" value="F:catalytic activity"/>
    <property type="evidence" value="ECO:0007669"/>
    <property type="project" value="InterPro"/>
</dbReference>
<keyword evidence="3" id="KW-0408">Iron</keyword>